<feature type="domain" description="F-box" evidence="1">
    <location>
        <begin position="3"/>
        <end position="38"/>
    </location>
</feature>
<dbReference type="Gene3D" id="1.20.1280.50">
    <property type="match status" value="1"/>
</dbReference>
<proteinExistence type="predicted"/>
<dbReference type="SUPFAM" id="SSF81383">
    <property type="entry name" value="F-box domain"/>
    <property type="match status" value="1"/>
</dbReference>
<gene>
    <name evidence="2" type="ORF">DdX_20360</name>
</gene>
<protein>
    <submittedName>
        <fullName evidence="2">F-box-like domain-containing protein</fullName>
    </submittedName>
</protein>
<comment type="caution">
    <text evidence="2">The sequence shown here is derived from an EMBL/GenBank/DDBJ whole genome shotgun (WGS) entry which is preliminary data.</text>
</comment>
<evidence type="ECO:0000259" key="1">
    <source>
        <dbReference type="Pfam" id="PF12937"/>
    </source>
</evidence>
<sequence>MDDDILIDVFRPLPRKQLSQSVALVCRRFRYLVNSPALPNLHCIRRYTSINYMWPNNELYEWGFDMLGSPKDEFVNYEQLQTTHRPTQYLRFPQLAIWPEHLAKEHWRKCLWEFRHCFADCTLMLSMGAQFTAVEFQCFLADWVLRLFPNCIYFITGCTFISSTDNKIEDLPTLEERANFNKSKFLHFRDSDRQTVASCLEPSLLISLPSIFNCPCVEIKARKLRGDRFCDPFIPQEDVIEWLHHVPAVPTTSARLPHMYEKYECKRYLLLSAAMLKPNEEDRNDNWYVQIVQVSHSVIKQIKKKFLLAKVSEEKREFYLELDVYRFSDIQRLEPFDIQNDATNERLTLRIHDGEYARCPYSYTYALLRKSV</sequence>
<dbReference type="InterPro" id="IPR001810">
    <property type="entry name" value="F-box_dom"/>
</dbReference>
<dbReference type="InterPro" id="IPR036047">
    <property type="entry name" value="F-box-like_dom_sf"/>
</dbReference>
<dbReference type="EMBL" id="JAKKPZ010000566">
    <property type="protein sequence ID" value="KAI1693962.1"/>
    <property type="molecule type" value="Genomic_DNA"/>
</dbReference>
<evidence type="ECO:0000313" key="3">
    <source>
        <dbReference type="Proteomes" id="UP001201812"/>
    </source>
</evidence>
<keyword evidence="3" id="KW-1185">Reference proteome</keyword>
<dbReference type="Proteomes" id="UP001201812">
    <property type="component" value="Unassembled WGS sequence"/>
</dbReference>
<accession>A0AAD4QWL4</accession>
<name>A0AAD4QWL4_9BILA</name>
<dbReference type="AlphaFoldDB" id="A0AAD4QWL4"/>
<organism evidence="2 3">
    <name type="scientific">Ditylenchus destructor</name>
    <dbReference type="NCBI Taxonomy" id="166010"/>
    <lineage>
        <taxon>Eukaryota</taxon>
        <taxon>Metazoa</taxon>
        <taxon>Ecdysozoa</taxon>
        <taxon>Nematoda</taxon>
        <taxon>Chromadorea</taxon>
        <taxon>Rhabditida</taxon>
        <taxon>Tylenchina</taxon>
        <taxon>Tylenchomorpha</taxon>
        <taxon>Sphaerularioidea</taxon>
        <taxon>Anguinidae</taxon>
        <taxon>Anguininae</taxon>
        <taxon>Ditylenchus</taxon>
    </lineage>
</organism>
<evidence type="ECO:0000313" key="2">
    <source>
        <dbReference type="EMBL" id="KAI1693962.1"/>
    </source>
</evidence>
<reference evidence="2" key="1">
    <citation type="submission" date="2022-01" db="EMBL/GenBank/DDBJ databases">
        <title>Genome Sequence Resource for Two Populations of Ditylenchus destructor, the Migratory Endoparasitic Phytonematode.</title>
        <authorList>
            <person name="Zhang H."/>
            <person name="Lin R."/>
            <person name="Xie B."/>
        </authorList>
    </citation>
    <scope>NUCLEOTIDE SEQUENCE</scope>
    <source>
        <strain evidence="2">BazhouSP</strain>
    </source>
</reference>
<dbReference type="Pfam" id="PF12937">
    <property type="entry name" value="F-box-like"/>
    <property type="match status" value="1"/>
</dbReference>